<gene>
    <name evidence="1" type="ORF">BofuT4_P034870.1</name>
</gene>
<dbReference type="InParanoid" id="G2Y6E2"/>
<proteinExistence type="predicted"/>
<organism evidence="1 2">
    <name type="scientific">Botryotinia fuckeliana (strain T4)</name>
    <name type="common">Noble rot fungus</name>
    <name type="synonym">Botrytis cinerea</name>
    <dbReference type="NCBI Taxonomy" id="999810"/>
    <lineage>
        <taxon>Eukaryota</taxon>
        <taxon>Fungi</taxon>
        <taxon>Dikarya</taxon>
        <taxon>Ascomycota</taxon>
        <taxon>Pezizomycotina</taxon>
        <taxon>Leotiomycetes</taxon>
        <taxon>Helotiales</taxon>
        <taxon>Sclerotiniaceae</taxon>
        <taxon>Botrytis</taxon>
    </lineage>
</organism>
<dbReference type="Proteomes" id="UP000008177">
    <property type="component" value="Unplaced contigs"/>
</dbReference>
<sequence>MLLLGFYRCRIYANVCADNLHSDINLYYNKRLPRGAFIFNTNYRKSPTLNEVGGPSQSITRSRQLLGLDSGDSWDHPRPSCTLFVFGRFSKFRSRRGNRARLFGPKRTYL</sequence>
<protein>
    <submittedName>
        <fullName evidence="1">Uncharacterized protein</fullName>
    </submittedName>
</protein>
<evidence type="ECO:0000313" key="2">
    <source>
        <dbReference type="Proteomes" id="UP000008177"/>
    </source>
</evidence>
<reference evidence="2" key="1">
    <citation type="journal article" date="2011" name="PLoS Genet.">
        <title>Genomic analysis of the necrotrophic fungal pathogens Sclerotinia sclerotiorum and Botrytis cinerea.</title>
        <authorList>
            <person name="Amselem J."/>
            <person name="Cuomo C.A."/>
            <person name="van Kan J.A."/>
            <person name="Viaud M."/>
            <person name="Benito E.P."/>
            <person name="Couloux A."/>
            <person name="Coutinho P.M."/>
            <person name="de Vries R.P."/>
            <person name="Dyer P.S."/>
            <person name="Fillinger S."/>
            <person name="Fournier E."/>
            <person name="Gout L."/>
            <person name="Hahn M."/>
            <person name="Kohn L."/>
            <person name="Lapalu N."/>
            <person name="Plummer K.M."/>
            <person name="Pradier J.M."/>
            <person name="Quevillon E."/>
            <person name="Sharon A."/>
            <person name="Simon A."/>
            <person name="ten Have A."/>
            <person name="Tudzynski B."/>
            <person name="Tudzynski P."/>
            <person name="Wincker P."/>
            <person name="Andrew M."/>
            <person name="Anthouard V."/>
            <person name="Beever R.E."/>
            <person name="Beffa R."/>
            <person name="Benoit I."/>
            <person name="Bouzid O."/>
            <person name="Brault B."/>
            <person name="Chen Z."/>
            <person name="Choquer M."/>
            <person name="Collemare J."/>
            <person name="Cotton P."/>
            <person name="Danchin E.G."/>
            <person name="Da Silva C."/>
            <person name="Gautier A."/>
            <person name="Giraud C."/>
            <person name="Giraud T."/>
            <person name="Gonzalez C."/>
            <person name="Grossetete S."/>
            <person name="Guldener U."/>
            <person name="Henrissat B."/>
            <person name="Howlett B.J."/>
            <person name="Kodira C."/>
            <person name="Kretschmer M."/>
            <person name="Lappartient A."/>
            <person name="Leroch M."/>
            <person name="Levis C."/>
            <person name="Mauceli E."/>
            <person name="Neuveglise C."/>
            <person name="Oeser B."/>
            <person name="Pearson M."/>
            <person name="Poulain J."/>
            <person name="Poussereau N."/>
            <person name="Quesneville H."/>
            <person name="Rascle C."/>
            <person name="Schumacher J."/>
            <person name="Segurens B."/>
            <person name="Sexton A."/>
            <person name="Silva E."/>
            <person name="Sirven C."/>
            <person name="Soanes D.M."/>
            <person name="Talbot N.J."/>
            <person name="Templeton M."/>
            <person name="Yandava C."/>
            <person name="Yarden O."/>
            <person name="Zeng Q."/>
            <person name="Rollins J.A."/>
            <person name="Lebrun M.H."/>
            <person name="Dickman M."/>
        </authorList>
    </citation>
    <scope>NUCLEOTIDE SEQUENCE [LARGE SCALE GENOMIC DNA]</scope>
    <source>
        <strain evidence="2">T4</strain>
    </source>
</reference>
<dbReference type="EMBL" id="FQ790292">
    <property type="protein sequence ID" value="CCD48194.1"/>
    <property type="molecule type" value="Genomic_DNA"/>
</dbReference>
<accession>G2Y6E2</accession>
<dbReference type="AlphaFoldDB" id="G2Y6E2"/>
<name>G2Y6E2_BOTF4</name>
<dbReference type="HOGENOM" id="CLU_2170682_0_0_1"/>
<evidence type="ECO:0000313" key="1">
    <source>
        <dbReference type="EMBL" id="CCD48194.1"/>
    </source>
</evidence>